<feature type="compositionally biased region" description="Basic and acidic residues" evidence="1">
    <location>
        <begin position="1"/>
        <end position="10"/>
    </location>
</feature>
<proteinExistence type="predicted"/>
<evidence type="ECO:0000313" key="2">
    <source>
        <dbReference type="EMBL" id="KAL0439419.1"/>
    </source>
</evidence>
<protein>
    <submittedName>
        <fullName evidence="2">Uncharacterized protein</fullName>
    </submittedName>
</protein>
<feature type="region of interest" description="Disordered" evidence="1">
    <location>
        <begin position="1"/>
        <end position="61"/>
    </location>
</feature>
<organism evidence="2">
    <name type="scientific">Sesamum latifolium</name>
    <dbReference type="NCBI Taxonomy" id="2727402"/>
    <lineage>
        <taxon>Eukaryota</taxon>
        <taxon>Viridiplantae</taxon>
        <taxon>Streptophyta</taxon>
        <taxon>Embryophyta</taxon>
        <taxon>Tracheophyta</taxon>
        <taxon>Spermatophyta</taxon>
        <taxon>Magnoliopsida</taxon>
        <taxon>eudicotyledons</taxon>
        <taxon>Gunneridae</taxon>
        <taxon>Pentapetalae</taxon>
        <taxon>asterids</taxon>
        <taxon>lamiids</taxon>
        <taxon>Lamiales</taxon>
        <taxon>Pedaliaceae</taxon>
        <taxon>Sesamum</taxon>
    </lineage>
</organism>
<name>A0AAW2WCF5_9LAMI</name>
<comment type="caution">
    <text evidence="2">The sequence shown here is derived from an EMBL/GenBank/DDBJ whole genome shotgun (WGS) entry which is preliminary data.</text>
</comment>
<gene>
    <name evidence="2" type="ORF">Slati_2424900</name>
</gene>
<dbReference type="AlphaFoldDB" id="A0AAW2WCF5"/>
<reference evidence="2" key="2">
    <citation type="journal article" date="2024" name="Plant">
        <title>Genomic evolution and insights into agronomic trait innovations of Sesamum species.</title>
        <authorList>
            <person name="Miao H."/>
            <person name="Wang L."/>
            <person name="Qu L."/>
            <person name="Liu H."/>
            <person name="Sun Y."/>
            <person name="Le M."/>
            <person name="Wang Q."/>
            <person name="Wei S."/>
            <person name="Zheng Y."/>
            <person name="Lin W."/>
            <person name="Duan Y."/>
            <person name="Cao H."/>
            <person name="Xiong S."/>
            <person name="Wang X."/>
            <person name="Wei L."/>
            <person name="Li C."/>
            <person name="Ma Q."/>
            <person name="Ju M."/>
            <person name="Zhao R."/>
            <person name="Li G."/>
            <person name="Mu C."/>
            <person name="Tian Q."/>
            <person name="Mei H."/>
            <person name="Zhang T."/>
            <person name="Gao T."/>
            <person name="Zhang H."/>
        </authorList>
    </citation>
    <scope>NUCLEOTIDE SEQUENCE</scope>
    <source>
        <strain evidence="2">KEN1</strain>
    </source>
</reference>
<evidence type="ECO:0000256" key="1">
    <source>
        <dbReference type="SAM" id="MobiDB-lite"/>
    </source>
</evidence>
<dbReference type="EMBL" id="JACGWN010000008">
    <property type="protein sequence ID" value="KAL0439419.1"/>
    <property type="molecule type" value="Genomic_DNA"/>
</dbReference>
<accession>A0AAW2WCF5</accession>
<reference evidence="2" key="1">
    <citation type="submission" date="2020-06" db="EMBL/GenBank/DDBJ databases">
        <authorList>
            <person name="Li T."/>
            <person name="Hu X."/>
            <person name="Zhang T."/>
            <person name="Song X."/>
            <person name="Zhang H."/>
            <person name="Dai N."/>
            <person name="Sheng W."/>
            <person name="Hou X."/>
            <person name="Wei L."/>
        </authorList>
    </citation>
    <scope>NUCLEOTIDE SEQUENCE</scope>
    <source>
        <strain evidence="2">KEN1</strain>
        <tissue evidence="2">Leaf</tissue>
    </source>
</reference>
<feature type="compositionally biased region" description="Low complexity" evidence="1">
    <location>
        <begin position="18"/>
        <end position="32"/>
    </location>
</feature>
<sequence length="78" mass="8305">MFKYLRDYATGEHGGGTPPSRSPRGTPASSGSKGKRPVSPSLGVILGGPSKRTRASSLVPPPHKFFQVIVNTTFPFHL</sequence>